<dbReference type="PANTHER" id="PTHR11011">
    <property type="entry name" value="MALE STERILITY PROTEIN 2-RELATED"/>
    <property type="match status" value="1"/>
</dbReference>
<keyword evidence="14" id="KW-1185">Reference proteome</keyword>
<dbReference type="AlphaFoldDB" id="A0A9R1TBN9"/>
<dbReference type="InterPro" id="IPR036291">
    <property type="entry name" value="NAD(P)-bd_dom_sf"/>
</dbReference>
<dbReference type="Proteomes" id="UP000694866">
    <property type="component" value="Unplaced"/>
</dbReference>
<dbReference type="GO" id="GO:0035336">
    <property type="term" value="P:long-chain fatty-acyl-CoA metabolic process"/>
    <property type="evidence" value="ECO:0007669"/>
    <property type="project" value="TreeGrafter"/>
</dbReference>
<dbReference type="PANTHER" id="PTHR11011:SF60">
    <property type="entry name" value="FATTY ACYL-COA REDUCTASE-RELATED"/>
    <property type="match status" value="1"/>
</dbReference>
<dbReference type="InterPro" id="IPR013120">
    <property type="entry name" value="FAR_NAD-bd"/>
</dbReference>
<proteinExistence type="inferred from homology"/>
<evidence type="ECO:0000256" key="3">
    <source>
        <dbReference type="ARBA" id="ARBA00022516"/>
    </source>
</evidence>
<comment type="catalytic activity">
    <reaction evidence="9 10">
        <text>a long-chain fatty acyl-CoA + 2 NADPH + 2 H(+) = a long-chain primary fatty alcohol + 2 NADP(+) + CoA</text>
        <dbReference type="Rhea" id="RHEA:52716"/>
        <dbReference type="ChEBI" id="CHEBI:15378"/>
        <dbReference type="ChEBI" id="CHEBI:57287"/>
        <dbReference type="ChEBI" id="CHEBI:57783"/>
        <dbReference type="ChEBI" id="CHEBI:58349"/>
        <dbReference type="ChEBI" id="CHEBI:77396"/>
        <dbReference type="ChEBI" id="CHEBI:83139"/>
        <dbReference type="EC" id="1.2.1.84"/>
    </reaction>
</comment>
<reference evidence="15" key="1">
    <citation type="submission" date="2025-08" db="UniProtKB">
        <authorList>
            <consortium name="RefSeq"/>
        </authorList>
    </citation>
    <scope>IDENTIFICATION</scope>
    <source>
        <strain evidence="15">USDA-PBARC FA_bdor</strain>
        <tissue evidence="15">Whole organism</tissue>
    </source>
</reference>
<dbReference type="GO" id="GO:0102965">
    <property type="term" value="F:alcohol-forming long-chain fatty acyl-CoA reductase activity"/>
    <property type="evidence" value="ECO:0007669"/>
    <property type="project" value="UniProtKB-EC"/>
</dbReference>
<evidence type="ECO:0000256" key="2">
    <source>
        <dbReference type="ARBA" id="ARBA00005928"/>
    </source>
</evidence>
<evidence type="ECO:0000259" key="13">
    <source>
        <dbReference type="Pfam" id="PF07993"/>
    </source>
</evidence>
<keyword evidence="10" id="KW-0560">Oxidoreductase</keyword>
<evidence type="ECO:0000256" key="5">
    <source>
        <dbReference type="ARBA" id="ARBA00022857"/>
    </source>
</evidence>
<gene>
    <name evidence="15" type="primary">LOC105268360</name>
</gene>
<evidence type="ECO:0000256" key="4">
    <source>
        <dbReference type="ARBA" id="ARBA00022692"/>
    </source>
</evidence>
<evidence type="ECO:0000313" key="15">
    <source>
        <dbReference type="RefSeq" id="XP_011306180.1"/>
    </source>
</evidence>
<dbReference type="InterPro" id="IPR033640">
    <property type="entry name" value="FAR_C"/>
</dbReference>
<comment type="subcellular location">
    <subcellularLocation>
        <location evidence="1">Membrane</location>
        <topology evidence="1">Multi-pass membrane protein</topology>
    </subcellularLocation>
</comment>
<keyword evidence="3 10" id="KW-0444">Lipid biosynthesis</keyword>
<evidence type="ECO:0000313" key="14">
    <source>
        <dbReference type="Proteomes" id="UP000694866"/>
    </source>
</evidence>
<dbReference type="OrthoDB" id="429813at2759"/>
<dbReference type="Gene3D" id="3.40.50.720">
    <property type="entry name" value="NAD(P)-binding Rossmann-like Domain"/>
    <property type="match status" value="1"/>
</dbReference>
<accession>A0A9R1TBN9</accession>
<sequence length="563" mass="64719">MYDISRTFDKTHYSTRRKIGKMSTGNKQSVMEKEVNEPSGLDSQGHSDIAEFYAGCEVLITGGSGFLGKILIEKLLRTCPKVGKLYLIMRAKKGKSSDERFKEHFEDPLYDRLKEEQPNFAGKVVMVEGQLDKGLELSPENRELLRNSHVVFHSAATVRFDEKLRLAVNINVRGTKDILLFAREMPNLKAFVHIGTAFSQCVTKFIDEIFYKPPIGSDELLTLLDILDDETLESITPTILGKWPNTYAFTKTVAEDTVRKYGRDLPLCIVRPSIMIATAKEPIPGWINNLYGPTGVVLGAGMGLLHTLHCDAKNVADIIPADYVINNILAAAWDIGKNQGKIGGPLKPLPPPVLSSKASEPNPAEDPPIYNSVSSCQNSITWGEFMKYNEIYGMEVPSKMVFWYYFFHLHPNIWVHNFYVVFTHLLPAIIFDTVARLTGREPVLWKAYKKIHKFSGVISYFSTQQWSFRNDNVIKLWDKLSEIDRKLFYFNLSDLIWRDYYYYHIRGLRVFVVKDPLDTIEEGKKRYRLLRWAHYTVVSLVYLFQAWLAYRILYFFFSLIMSF</sequence>
<keyword evidence="4 10" id="KW-0812">Transmembrane</keyword>
<evidence type="ECO:0000259" key="12">
    <source>
        <dbReference type="Pfam" id="PF03015"/>
    </source>
</evidence>
<evidence type="ECO:0000256" key="10">
    <source>
        <dbReference type="RuleBase" id="RU363097"/>
    </source>
</evidence>
<feature type="domain" description="Fatty acyl-CoA reductase C-terminal" evidence="12">
    <location>
        <begin position="424"/>
        <end position="515"/>
    </location>
</feature>
<name>A0A9R1TBN9_9HYME</name>
<dbReference type="FunFam" id="3.40.50.720:FF:000143">
    <property type="entry name" value="Fatty acyl-CoA reductase"/>
    <property type="match status" value="1"/>
</dbReference>
<evidence type="ECO:0000256" key="6">
    <source>
        <dbReference type="ARBA" id="ARBA00022989"/>
    </source>
</evidence>
<evidence type="ECO:0000256" key="9">
    <source>
        <dbReference type="ARBA" id="ARBA00052530"/>
    </source>
</evidence>
<dbReference type="Pfam" id="PF03015">
    <property type="entry name" value="Sterile"/>
    <property type="match status" value="1"/>
</dbReference>
<dbReference type="RefSeq" id="XP_011306180.1">
    <property type="nucleotide sequence ID" value="XM_011307878.1"/>
</dbReference>
<dbReference type="GeneID" id="105268360"/>
<dbReference type="CDD" id="cd05236">
    <property type="entry name" value="FAR-N_SDR_e"/>
    <property type="match status" value="1"/>
</dbReference>
<dbReference type="KEGG" id="fas:105268360"/>
<dbReference type="GO" id="GO:0016020">
    <property type="term" value="C:membrane"/>
    <property type="evidence" value="ECO:0007669"/>
    <property type="project" value="UniProtKB-SubCell"/>
</dbReference>
<dbReference type="CDD" id="cd09071">
    <property type="entry name" value="FAR_C"/>
    <property type="match status" value="1"/>
</dbReference>
<dbReference type="EC" id="1.2.1.84" evidence="10"/>
<dbReference type="SUPFAM" id="SSF51735">
    <property type="entry name" value="NAD(P)-binding Rossmann-fold domains"/>
    <property type="match status" value="1"/>
</dbReference>
<feature type="region of interest" description="Disordered" evidence="11">
    <location>
        <begin position="15"/>
        <end position="43"/>
    </location>
</feature>
<comment type="function">
    <text evidence="10">Catalyzes the reduction of fatty acyl-CoA to fatty alcohols.</text>
</comment>
<evidence type="ECO:0000256" key="8">
    <source>
        <dbReference type="ARBA" id="ARBA00023136"/>
    </source>
</evidence>
<evidence type="ECO:0000256" key="11">
    <source>
        <dbReference type="SAM" id="MobiDB-lite"/>
    </source>
</evidence>
<evidence type="ECO:0000256" key="1">
    <source>
        <dbReference type="ARBA" id="ARBA00004141"/>
    </source>
</evidence>
<keyword evidence="8 10" id="KW-0472">Membrane</keyword>
<protein>
    <recommendedName>
        <fullName evidence="10">Fatty acyl-CoA reductase</fullName>
        <ecNumber evidence="10">1.2.1.84</ecNumber>
    </recommendedName>
</protein>
<evidence type="ECO:0000256" key="7">
    <source>
        <dbReference type="ARBA" id="ARBA00023098"/>
    </source>
</evidence>
<keyword evidence="7 10" id="KW-0443">Lipid metabolism</keyword>
<dbReference type="InterPro" id="IPR026055">
    <property type="entry name" value="FAR"/>
</dbReference>
<dbReference type="Pfam" id="PF07993">
    <property type="entry name" value="NAD_binding_4"/>
    <property type="match status" value="1"/>
</dbReference>
<feature type="transmembrane region" description="Helical" evidence="10">
    <location>
        <begin position="532"/>
        <end position="557"/>
    </location>
</feature>
<dbReference type="GO" id="GO:0005777">
    <property type="term" value="C:peroxisome"/>
    <property type="evidence" value="ECO:0007669"/>
    <property type="project" value="TreeGrafter"/>
</dbReference>
<dbReference type="GO" id="GO:0080019">
    <property type="term" value="F:alcohol-forming very long-chain fatty acyl-CoA reductase activity"/>
    <property type="evidence" value="ECO:0007669"/>
    <property type="project" value="InterPro"/>
</dbReference>
<keyword evidence="6 10" id="KW-1133">Transmembrane helix</keyword>
<comment type="similarity">
    <text evidence="2 10">Belongs to the fatty acyl-CoA reductase family.</text>
</comment>
<feature type="domain" description="Thioester reductase (TE)" evidence="13">
    <location>
        <begin position="60"/>
        <end position="328"/>
    </location>
</feature>
<keyword evidence="5 10" id="KW-0521">NADP</keyword>
<organism evidence="14 15">
    <name type="scientific">Fopius arisanus</name>
    <dbReference type="NCBI Taxonomy" id="64838"/>
    <lineage>
        <taxon>Eukaryota</taxon>
        <taxon>Metazoa</taxon>
        <taxon>Ecdysozoa</taxon>
        <taxon>Arthropoda</taxon>
        <taxon>Hexapoda</taxon>
        <taxon>Insecta</taxon>
        <taxon>Pterygota</taxon>
        <taxon>Neoptera</taxon>
        <taxon>Endopterygota</taxon>
        <taxon>Hymenoptera</taxon>
        <taxon>Apocrita</taxon>
        <taxon>Ichneumonoidea</taxon>
        <taxon>Braconidae</taxon>
        <taxon>Opiinae</taxon>
        <taxon>Fopius</taxon>
    </lineage>
</organism>